<dbReference type="FunFam" id="2.40.10.190:FF:000001">
    <property type="entry name" value="60S ribosomal protein L35a"/>
    <property type="match status" value="1"/>
</dbReference>
<accession>A0A152A8I2</accession>
<gene>
    <name evidence="4" type="ORF">DLAC_11475</name>
</gene>
<dbReference type="InterPro" id="IPR001780">
    <property type="entry name" value="Ribosomal_eL33"/>
</dbReference>
<evidence type="ECO:0008006" key="6">
    <source>
        <dbReference type="Google" id="ProtNLM"/>
    </source>
</evidence>
<dbReference type="AlphaFoldDB" id="A0A152A8I2"/>
<dbReference type="EMBL" id="LODT01000004">
    <property type="protein sequence ID" value="KYR02513.1"/>
    <property type="molecule type" value="Genomic_DNA"/>
</dbReference>
<reference evidence="4 5" key="1">
    <citation type="submission" date="2015-12" db="EMBL/GenBank/DDBJ databases">
        <title>Dictyostelia acquired genes for synthesis and detection of signals that induce cell-type specialization by lateral gene transfer from prokaryotes.</title>
        <authorList>
            <person name="Gloeckner G."/>
            <person name="Schaap P."/>
        </authorList>
    </citation>
    <scope>NUCLEOTIDE SEQUENCE [LARGE SCALE GENOMIC DNA]</scope>
    <source>
        <strain evidence="4 5">TK</strain>
    </source>
</reference>
<dbReference type="GO" id="GO:0006412">
    <property type="term" value="P:translation"/>
    <property type="evidence" value="ECO:0007669"/>
    <property type="project" value="InterPro"/>
</dbReference>
<keyword evidence="2" id="KW-0689">Ribosomal protein</keyword>
<keyword evidence="5" id="KW-1185">Reference proteome</keyword>
<dbReference type="InParanoid" id="A0A152A8I2"/>
<sequence>MSSKIYSKGVVLGYRRSQATQYPNISLIRIEGVVNREDSRFYLGKKVCLVSRVLKSKSNPTGLKVTWGKVCKAHGSSGVVQARFTRNLPPKAMGAPVRVMLYPSNI</sequence>
<dbReference type="HAMAP" id="MF_00573">
    <property type="entry name" value="Ribosomal_eL33"/>
    <property type="match status" value="1"/>
</dbReference>
<dbReference type="OMA" id="YRTNKHH"/>
<evidence type="ECO:0000256" key="3">
    <source>
        <dbReference type="ARBA" id="ARBA00023274"/>
    </source>
</evidence>
<keyword evidence="3" id="KW-0687">Ribonucleoprotein</keyword>
<dbReference type="Pfam" id="PF01247">
    <property type="entry name" value="Ribosomal_L35Ae"/>
    <property type="match status" value="1"/>
</dbReference>
<dbReference type="GO" id="GO:1990904">
    <property type="term" value="C:ribonucleoprotein complex"/>
    <property type="evidence" value="ECO:0007669"/>
    <property type="project" value="UniProtKB-KW"/>
</dbReference>
<dbReference type="SUPFAM" id="SSF50447">
    <property type="entry name" value="Translation proteins"/>
    <property type="match status" value="1"/>
</dbReference>
<comment type="caution">
    <text evidence="4">The sequence shown here is derived from an EMBL/GenBank/DDBJ whole genome shotgun (WGS) entry which is preliminary data.</text>
</comment>
<dbReference type="GO" id="GO:0003735">
    <property type="term" value="F:structural constituent of ribosome"/>
    <property type="evidence" value="ECO:0007669"/>
    <property type="project" value="InterPro"/>
</dbReference>
<proteinExistence type="inferred from homology"/>
<evidence type="ECO:0000256" key="2">
    <source>
        <dbReference type="ARBA" id="ARBA00022980"/>
    </source>
</evidence>
<dbReference type="Proteomes" id="UP000076078">
    <property type="component" value="Unassembled WGS sequence"/>
</dbReference>
<dbReference type="InterPro" id="IPR009000">
    <property type="entry name" value="Transl_B-barrel_sf"/>
</dbReference>
<evidence type="ECO:0000313" key="5">
    <source>
        <dbReference type="Proteomes" id="UP000076078"/>
    </source>
</evidence>
<evidence type="ECO:0000256" key="1">
    <source>
        <dbReference type="ARBA" id="ARBA00009269"/>
    </source>
</evidence>
<organism evidence="4 5">
    <name type="scientific">Tieghemostelium lacteum</name>
    <name type="common">Slime mold</name>
    <name type="synonym">Dictyostelium lacteum</name>
    <dbReference type="NCBI Taxonomy" id="361077"/>
    <lineage>
        <taxon>Eukaryota</taxon>
        <taxon>Amoebozoa</taxon>
        <taxon>Evosea</taxon>
        <taxon>Eumycetozoa</taxon>
        <taxon>Dictyostelia</taxon>
        <taxon>Dictyosteliales</taxon>
        <taxon>Raperosteliaceae</taxon>
        <taxon>Tieghemostelium</taxon>
    </lineage>
</organism>
<dbReference type="STRING" id="361077.A0A152A8I2"/>
<dbReference type="InterPro" id="IPR038661">
    <property type="entry name" value="Ribosomal_eL33_sf"/>
</dbReference>
<comment type="similarity">
    <text evidence="1">Belongs to the eukaryotic ribosomal protein eL33 family.</text>
</comment>
<dbReference type="GO" id="GO:0005840">
    <property type="term" value="C:ribosome"/>
    <property type="evidence" value="ECO:0007669"/>
    <property type="project" value="UniProtKB-KW"/>
</dbReference>
<dbReference type="FunCoup" id="A0A152A8I2">
    <property type="interactions" value="358"/>
</dbReference>
<dbReference type="PANTHER" id="PTHR10902">
    <property type="entry name" value="60S RIBOSOMAL PROTEIN L35A"/>
    <property type="match status" value="1"/>
</dbReference>
<protein>
    <recommendedName>
        <fullName evidence="6">S60 ribosomal protein L35a</fullName>
    </recommendedName>
</protein>
<name>A0A152A8I2_TIELA</name>
<evidence type="ECO:0000313" key="4">
    <source>
        <dbReference type="EMBL" id="KYR02513.1"/>
    </source>
</evidence>
<dbReference type="Gene3D" id="2.40.10.190">
    <property type="entry name" value="translation elongation factor selb, chain A, domain 4"/>
    <property type="match status" value="1"/>
</dbReference>
<dbReference type="OrthoDB" id="1166329at2759"/>